<dbReference type="STRING" id="22663.A0A2I0K0Y0"/>
<evidence type="ECO:0000256" key="4">
    <source>
        <dbReference type="ARBA" id="ARBA00022692"/>
    </source>
</evidence>
<evidence type="ECO:0000256" key="5">
    <source>
        <dbReference type="ARBA" id="ARBA00022989"/>
    </source>
</evidence>
<dbReference type="GO" id="GO:0071555">
    <property type="term" value="P:cell wall organization"/>
    <property type="evidence" value="ECO:0007669"/>
    <property type="project" value="UniProtKB-KW"/>
</dbReference>
<keyword evidence="4" id="KW-0812">Transmembrane</keyword>
<accession>A0A2I0K0Y0</accession>
<dbReference type="GO" id="GO:0016760">
    <property type="term" value="F:cellulose synthase (UDP-forming) activity"/>
    <property type="evidence" value="ECO:0007669"/>
    <property type="project" value="InterPro"/>
</dbReference>
<dbReference type="Proteomes" id="UP000233551">
    <property type="component" value="Unassembled WGS sequence"/>
</dbReference>
<dbReference type="GO" id="GO:0016020">
    <property type="term" value="C:membrane"/>
    <property type="evidence" value="ECO:0007669"/>
    <property type="project" value="InterPro"/>
</dbReference>
<comment type="caution">
    <text evidence="8">The sequence shown here is derived from an EMBL/GenBank/DDBJ whole genome shotgun (WGS) entry which is preliminary data.</text>
</comment>
<evidence type="ECO:0000313" key="9">
    <source>
        <dbReference type="Proteomes" id="UP000233551"/>
    </source>
</evidence>
<gene>
    <name evidence="8" type="ORF">CRG98_017353</name>
</gene>
<evidence type="ECO:0000256" key="2">
    <source>
        <dbReference type="ARBA" id="ARBA00022676"/>
    </source>
</evidence>
<comment type="subcellular location">
    <subcellularLocation>
        <location evidence="1">Endomembrane system</location>
    </subcellularLocation>
</comment>
<evidence type="ECO:0000256" key="3">
    <source>
        <dbReference type="ARBA" id="ARBA00022679"/>
    </source>
</evidence>
<dbReference type="GO" id="GO:0012505">
    <property type="term" value="C:endomembrane system"/>
    <property type="evidence" value="ECO:0007669"/>
    <property type="project" value="UniProtKB-SubCell"/>
</dbReference>
<evidence type="ECO:0000313" key="8">
    <source>
        <dbReference type="EMBL" id="PKI62219.1"/>
    </source>
</evidence>
<evidence type="ECO:0000256" key="1">
    <source>
        <dbReference type="ARBA" id="ARBA00004308"/>
    </source>
</evidence>
<dbReference type="InterPro" id="IPR005150">
    <property type="entry name" value="Cellulose_synth"/>
</dbReference>
<reference evidence="8 9" key="1">
    <citation type="submission" date="2017-11" db="EMBL/GenBank/DDBJ databases">
        <title>De-novo sequencing of pomegranate (Punica granatum L.) genome.</title>
        <authorList>
            <person name="Akparov Z."/>
            <person name="Amiraslanov A."/>
            <person name="Hajiyeva S."/>
            <person name="Abbasov M."/>
            <person name="Kaur K."/>
            <person name="Hamwieh A."/>
            <person name="Solovyev V."/>
            <person name="Salamov A."/>
            <person name="Braich B."/>
            <person name="Kosarev P."/>
            <person name="Mahmoud A."/>
            <person name="Hajiyev E."/>
            <person name="Babayeva S."/>
            <person name="Izzatullayeva V."/>
            <person name="Mammadov A."/>
            <person name="Mammadov A."/>
            <person name="Sharifova S."/>
            <person name="Ojaghi J."/>
            <person name="Eynullazada K."/>
            <person name="Bayramov B."/>
            <person name="Abdulazimova A."/>
            <person name="Shahmuradov I."/>
        </authorList>
    </citation>
    <scope>NUCLEOTIDE SEQUENCE [LARGE SCALE GENOMIC DNA]</scope>
    <source>
        <strain evidence="9">cv. AG2017</strain>
        <tissue evidence="8">Leaf</tissue>
    </source>
</reference>
<sequence>MKAGEEDVAAPLFERQLQRNSAKRAADIAILLLMVSLLSYQLVCLTSSHGGGREVTTCRWRWGARRGSPLYGSSSSAPSGASSITSVSLNVSSNVRTPFRYFSPAAEQAVSTGRSDTSELQHNWKHIKNDYEKLSKKIEDASKKPVPCELSGDFAAFANVKRWDHPPIIKIIWGNKDGTPNGLPHLIYISREQRPKHHHHYKGHAVNALDSYGNVFFAEFSVWLVHWAWTSVNSRALLWGNWMLSSSGSNLWVLARGHRHEKERSPIIECMTGGALSTEFGNSKQLIKSVAHAFKGESGMGKDMSSSLEAAHQVVSCSYQCGTTRGESRHREMVAARDLLKCFELFGWCCISGPSCEGS</sequence>
<evidence type="ECO:0000256" key="7">
    <source>
        <dbReference type="ARBA" id="ARBA00023316"/>
    </source>
</evidence>
<keyword evidence="3" id="KW-0808">Transferase</keyword>
<dbReference type="EMBL" id="PGOL01000983">
    <property type="protein sequence ID" value="PKI62219.1"/>
    <property type="molecule type" value="Genomic_DNA"/>
</dbReference>
<dbReference type="GO" id="GO:0030244">
    <property type="term" value="P:cellulose biosynthetic process"/>
    <property type="evidence" value="ECO:0007669"/>
    <property type="project" value="InterPro"/>
</dbReference>
<name>A0A2I0K0Y0_PUNGR</name>
<keyword evidence="7" id="KW-0961">Cell wall biogenesis/degradation</keyword>
<proteinExistence type="predicted"/>
<dbReference type="PANTHER" id="PTHR13301">
    <property type="entry name" value="X-BOX TRANSCRIPTION FACTOR-RELATED"/>
    <property type="match status" value="1"/>
</dbReference>
<keyword evidence="6" id="KW-0472">Membrane</keyword>
<organism evidence="8 9">
    <name type="scientific">Punica granatum</name>
    <name type="common">Pomegranate</name>
    <dbReference type="NCBI Taxonomy" id="22663"/>
    <lineage>
        <taxon>Eukaryota</taxon>
        <taxon>Viridiplantae</taxon>
        <taxon>Streptophyta</taxon>
        <taxon>Embryophyta</taxon>
        <taxon>Tracheophyta</taxon>
        <taxon>Spermatophyta</taxon>
        <taxon>Magnoliopsida</taxon>
        <taxon>eudicotyledons</taxon>
        <taxon>Gunneridae</taxon>
        <taxon>Pentapetalae</taxon>
        <taxon>rosids</taxon>
        <taxon>malvids</taxon>
        <taxon>Myrtales</taxon>
        <taxon>Lythraceae</taxon>
        <taxon>Punica</taxon>
    </lineage>
</organism>
<dbReference type="Pfam" id="PF03552">
    <property type="entry name" value="Cellulose_synt"/>
    <property type="match status" value="1"/>
</dbReference>
<keyword evidence="2" id="KW-0328">Glycosyltransferase</keyword>
<keyword evidence="9" id="KW-1185">Reference proteome</keyword>
<keyword evidence="5" id="KW-1133">Transmembrane helix</keyword>
<evidence type="ECO:0000256" key="6">
    <source>
        <dbReference type="ARBA" id="ARBA00023136"/>
    </source>
</evidence>
<protein>
    <submittedName>
        <fullName evidence="8">Uncharacterized protein</fullName>
    </submittedName>
</protein>
<dbReference type="AlphaFoldDB" id="A0A2I0K0Y0"/>